<dbReference type="PANTHER" id="PTHR45650">
    <property type="entry name" value="GDSL-LIKE LIPASE/ACYLHYDROLASE-RELATED"/>
    <property type="match status" value="1"/>
</dbReference>
<evidence type="ECO:0000256" key="3">
    <source>
        <dbReference type="ARBA" id="ARBA00022525"/>
    </source>
</evidence>
<dbReference type="GO" id="GO:0016788">
    <property type="term" value="F:hydrolase activity, acting on ester bonds"/>
    <property type="evidence" value="ECO:0007669"/>
    <property type="project" value="InterPro"/>
</dbReference>
<evidence type="ECO:0000256" key="9">
    <source>
        <dbReference type="SAM" id="SignalP"/>
    </source>
</evidence>
<comment type="subcellular location">
    <subcellularLocation>
        <location evidence="1">Secreted</location>
    </subcellularLocation>
</comment>
<keyword evidence="7" id="KW-0443">Lipid metabolism</keyword>
<gene>
    <name evidence="10" type="ORF">CDL15_Pgr001121</name>
</gene>
<sequence>MATFSFFVLITLLSVHLALSADPPQISPSPTPKLTADSTPTISPSKPTASLAPAPANAPHSSISSSSSLLPLDAAPASSPSTSPSPPSQSPFEFLGFESRLAPYANATDEDIIRGLVNYASGGVGILEETGKESTLYEYGARKVILSGVTMIGRMPSALAHHPLRRSQCVEEYHIPVRIYNAKLKSLVDNFNRDYSDAKFIYVDDFSNLREIMDSPLSYVTDQACCGIGKNHASILCLPNFIPCKNRDQYVFWDSWHPTEAASLVAVKRLFGNNARSFTYPITILELAEL</sequence>
<evidence type="ECO:0000256" key="8">
    <source>
        <dbReference type="SAM" id="MobiDB-lite"/>
    </source>
</evidence>
<feature type="compositionally biased region" description="Polar residues" evidence="8">
    <location>
        <begin position="36"/>
        <end position="48"/>
    </location>
</feature>
<dbReference type="InterPro" id="IPR051238">
    <property type="entry name" value="GDSL_esterase/lipase"/>
</dbReference>
<feature type="signal peptide" evidence="9">
    <location>
        <begin position="1"/>
        <end position="20"/>
    </location>
</feature>
<dbReference type="Proteomes" id="UP000197138">
    <property type="component" value="Unassembled WGS sequence"/>
</dbReference>
<keyword evidence="5" id="KW-0378">Hydrolase</keyword>
<name>A0A218WJJ7_PUNGR</name>
<evidence type="ECO:0000256" key="2">
    <source>
        <dbReference type="ARBA" id="ARBA00008668"/>
    </source>
</evidence>
<evidence type="ECO:0000256" key="4">
    <source>
        <dbReference type="ARBA" id="ARBA00022729"/>
    </source>
</evidence>
<evidence type="ECO:0000256" key="5">
    <source>
        <dbReference type="ARBA" id="ARBA00022801"/>
    </source>
</evidence>
<evidence type="ECO:0000256" key="1">
    <source>
        <dbReference type="ARBA" id="ARBA00004613"/>
    </source>
</evidence>
<dbReference type="Pfam" id="PF00657">
    <property type="entry name" value="Lipase_GDSL"/>
    <property type="match status" value="1"/>
</dbReference>
<keyword evidence="6" id="KW-0442">Lipid degradation</keyword>
<dbReference type="GO" id="GO:0005576">
    <property type="term" value="C:extracellular region"/>
    <property type="evidence" value="ECO:0007669"/>
    <property type="project" value="UniProtKB-SubCell"/>
</dbReference>
<evidence type="ECO:0000256" key="7">
    <source>
        <dbReference type="ARBA" id="ARBA00023098"/>
    </source>
</evidence>
<accession>A0A218WJJ7</accession>
<dbReference type="Gene3D" id="3.40.50.1110">
    <property type="entry name" value="SGNH hydrolase"/>
    <property type="match status" value="1"/>
</dbReference>
<dbReference type="PANTHER" id="PTHR45650:SF3">
    <property type="entry name" value="OS01G0748500 PROTEIN"/>
    <property type="match status" value="1"/>
</dbReference>
<dbReference type="InterPro" id="IPR001087">
    <property type="entry name" value="GDSL"/>
</dbReference>
<evidence type="ECO:0000256" key="6">
    <source>
        <dbReference type="ARBA" id="ARBA00022963"/>
    </source>
</evidence>
<dbReference type="EMBL" id="MTKT01003953">
    <property type="protein sequence ID" value="OWM73007.1"/>
    <property type="molecule type" value="Genomic_DNA"/>
</dbReference>
<proteinExistence type="inferred from homology"/>
<feature type="region of interest" description="Disordered" evidence="8">
    <location>
        <begin position="23"/>
        <end position="90"/>
    </location>
</feature>
<feature type="chain" id="PRO_5013301776" evidence="9">
    <location>
        <begin position="21"/>
        <end position="290"/>
    </location>
</feature>
<keyword evidence="3" id="KW-0964">Secreted</keyword>
<evidence type="ECO:0000313" key="11">
    <source>
        <dbReference type="Proteomes" id="UP000197138"/>
    </source>
</evidence>
<feature type="compositionally biased region" description="Low complexity" evidence="8">
    <location>
        <begin position="49"/>
        <end position="82"/>
    </location>
</feature>
<dbReference type="InterPro" id="IPR036514">
    <property type="entry name" value="SGNH_hydro_sf"/>
</dbReference>
<organism evidence="10 11">
    <name type="scientific">Punica granatum</name>
    <name type="common">Pomegranate</name>
    <dbReference type="NCBI Taxonomy" id="22663"/>
    <lineage>
        <taxon>Eukaryota</taxon>
        <taxon>Viridiplantae</taxon>
        <taxon>Streptophyta</taxon>
        <taxon>Embryophyta</taxon>
        <taxon>Tracheophyta</taxon>
        <taxon>Spermatophyta</taxon>
        <taxon>Magnoliopsida</taxon>
        <taxon>eudicotyledons</taxon>
        <taxon>Gunneridae</taxon>
        <taxon>Pentapetalae</taxon>
        <taxon>rosids</taxon>
        <taxon>malvids</taxon>
        <taxon>Myrtales</taxon>
        <taxon>Lythraceae</taxon>
        <taxon>Punica</taxon>
    </lineage>
</organism>
<keyword evidence="4 9" id="KW-0732">Signal</keyword>
<dbReference type="AlphaFoldDB" id="A0A218WJJ7"/>
<comment type="similarity">
    <text evidence="2">Belongs to the 'GDSL' lipolytic enzyme family.</text>
</comment>
<dbReference type="GO" id="GO:0016042">
    <property type="term" value="P:lipid catabolic process"/>
    <property type="evidence" value="ECO:0007669"/>
    <property type="project" value="UniProtKB-KW"/>
</dbReference>
<evidence type="ECO:0000313" key="10">
    <source>
        <dbReference type="EMBL" id="OWM73007.1"/>
    </source>
</evidence>
<reference evidence="11" key="1">
    <citation type="journal article" date="2017" name="Plant J.">
        <title>The pomegranate (Punica granatum L.) genome and the genomics of punicalagin biosynthesis.</title>
        <authorList>
            <person name="Qin G."/>
            <person name="Xu C."/>
            <person name="Ming R."/>
            <person name="Tang H."/>
            <person name="Guyot R."/>
            <person name="Kramer E.M."/>
            <person name="Hu Y."/>
            <person name="Yi X."/>
            <person name="Qi Y."/>
            <person name="Xu X."/>
            <person name="Gao Z."/>
            <person name="Pan H."/>
            <person name="Jian J."/>
            <person name="Tian Y."/>
            <person name="Yue Z."/>
            <person name="Xu Y."/>
        </authorList>
    </citation>
    <scope>NUCLEOTIDE SEQUENCE [LARGE SCALE GENOMIC DNA]</scope>
    <source>
        <strain evidence="11">cv. Dabenzi</strain>
    </source>
</reference>
<comment type="caution">
    <text evidence="10">The sequence shown here is derived from an EMBL/GenBank/DDBJ whole genome shotgun (WGS) entry which is preliminary data.</text>
</comment>
<protein>
    <submittedName>
        <fullName evidence="10">Uncharacterized protein</fullName>
    </submittedName>
</protein>